<organism evidence="1 2">
    <name type="scientific">Bagarius yarrelli</name>
    <name type="common">Goonch</name>
    <name type="synonym">Bagrus yarrelli</name>
    <dbReference type="NCBI Taxonomy" id="175774"/>
    <lineage>
        <taxon>Eukaryota</taxon>
        <taxon>Metazoa</taxon>
        <taxon>Chordata</taxon>
        <taxon>Craniata</taxon>
        <taxon>Vertebrata</taxon>
        <taxon>Euteleostomi</taxon>
        <taxon>Actinopterygii</taxon>
        <taxon>Neopterygii</taxon>
        <taxon>Teleostei</taxon>
        <taxon>Ostariophysi</taxon>
        <taxon>Siluriformes</taxon>
        <taxon>Sisoridae</taxon>
        <taxon>Sisorinae</taxon>
        <taxon>Bagarius</taxon>
    </lineage>
</organism>
<sequence>MSHEHIKWIFPSTKHQWPAENIVRNLKESTLKENRWLKKKYECGPAETSVPPEELRKESAGFGGSDIFHTVDFGADRQVPPSYQGLSPYIPSILSLAVPAVPPSPTLTQRVLSSADGFERNLAV</sequence>
<keyword evidence="2" id="KW-1185">Reference proteome</keyword>
<evidence type="ECO:0000313" key="1">
    <source>
        <dbReference type="EMBL" id="TSR27777.1"/>
    </source>
</evidence>
<dbReference type="EMBL" id="VCAZ01000092">
    <property type="protein sequence ID" value="TSR27777.1"/>
    <property type="molecule type" value="Genomic_DNA"/>
</dbReference>
<comment type="caution">
    <text evidence="1">The sequence shown here is derived from an EMBL/GenBank/DDBJ whole genome shotgun (WGS) entry which is preliminary data.</text>
</comment>
<dbReference type="AlphaFoldDB" id="A0A556V159"/>
<gene>
    <name evidence="1" type="ORF">Baya_11812</name>
</gene>
<proteinExistence type="predicted"/>
<name>A0A556V159_BAGYA</name>
<dbReference type="Proteomes" id="UP000319801">
    <property type="component" value="Unassembled WGS sequence"/>
</dbReference>
<accession>A0A556V159</accession>
<evidence type="ECO:0000313" key="2">
    <source>
        <dbReference type="Proteomes" id="UP000319801"/>
    </source>
</evidence>
<reference evidence="1 2" key="1">
    <citation type="journal article" date="2019" name="Genome Biol. Evol.">
        <title>Whole-Genome Sequencing of the Giant Devil Catfish, Bagarius yarrelli.</title>
        <authorList>
            <person name="Jiang W."/>
            <person name="Lv Y."/>
            <person name="Cheng L."/>
            <person name="Yang K."/>
            <person name="Chao B."/>
            <person name="Wang X."/>
            <person name="Li Y."/>
            <person name="Pan X."/>
            <person name="You X."/>
            <person name="Zhang Y."/>
            <person name="Yang J."/>
            <person name="Li J."/>
            <person name="Zhang X."/>
            <person name="Liu S."/>
            <person name="Sun C."/>
            <person name="Yang J."/>
            <person name="Shi Q."/>
        </authorList>
    </citation>
    <scope>NUCLEOTIDE SEQUENCE [LARGE SCALE GENOMIC DNA]</scope>
    <source>
        <strain evidence="1">JWS20170419001</strain>
        <tissue evidence="1">Muscle</tissue>
    </source>
</reference>
<protein>
    <submittedName>
        <fullName evidence="1">Uncharacterized protein</fullName>
    </submittedName>
</protein>